<name>A0AAD6B742_9TELE</name>
<gene>
    <name evidence="2" type="ORF">JOQ06_028771</name>
</gene>
<dbReference type="Gene3D" id="3.30.420.10">
    <property type="entry name" value="Ribonuclease H-like superfamily/Ribonuclease H"/>
    <property type="match status" value="1"/>
</dbReference>
<evidence type="ECO:0008006" key="4">
    <source>
        <dbReference type="Google" id="ProtNLM"/>
    </source>
</evidence>
<feature type="compositionally biased region" description="Basic and acidic residues" evidence="1">
    <location>
        <begin position="117"/>
        <end position="128"/>
    </location>
</feature>
<feature type="non-terminal residue" evidence="2">
    <location>
        <position position="1"/>
    </location>
</feature>
<feature type="region of interest" description="Disordered" evidence="1">
    <location>
        <begin position="108"/>
        <end position="148"/>
    </location>
</feature>
<evidence type="ECO:0000313" key="3">
    <source>
        <dbReference type="Proteomes" id="UP001219934"/>
    </source>
</evidence>
<reference evidence="2" key="1">
    <citation type="submission" date="2022-11" db="EMBL/GenBank/DDBJ databases">
        <title>Chromosome-level genome of Pogonophryne albipinna.</title>
        <authorList>
            <person name="Jo E."/>
        </authorList>
    </citation>
    <scope>NUCLEOTIDE SEQUENCE</scope>
    <source>
        <strain evidence="2">SGF0006</strain>
        <tissue evidence="2">Muscle</tissue>
    </source>
</reference>
<evidence type="ECO:0000256" key="1">
    <source>
        <dbReference type="SAM" id="MobiDB-lite"/>
    </source>
</evidence>
<organism evidence="2 3">
    <name type="scientific">Pogonophryne albipinna</name>
    <dbReference type="NCBI Taxonomy" id="1090488"/>
    <lineage>
        <taxon>Eukaryota</taxon>
        <taxon>Metazoa</taxon>
        <taxon>Chordata</taxon>
        <taxon>Craniata</taxon>
        <taxon>Vertebrata</taxon>
        <taxon>Euteleostomi</taxon>
        <taxon>Actinopterygii</taxon>
        <taxon>Neopterygii</taxon>
        <taxon>Teleostei</taxon>
        <taxon>Neoteleostei</taxon>
        <taxon>Acanthomorphata</taxon>
        <taxon>Eupercaria</taxon>
        <taxon>Perciformes</taxon>
        <taxon>Notothenioidei</taxon>
        <taxon>Pogonophryne</taxon>
    </lineage>
</organism>
<dbReference type="Proteomes" id="UP001219934">
    <property type="component" value="Unassembled WGS sequence"/>
</dbReference>
<dbReference type="GO" id="GO:0003676">
    <property type="term" value="F:nucleic acid binding"/>
    <property type="evidence" value="ECO:0007669"/>
    <property type="project" value="InterPro"/>
</dbReference>
<comment type="caution">
    <text evidence="2">The sequence shown here is derived from an EMBL/GenBank/DDBJ whole genome shotgun (WGS) entry which is preliminary data.</text>
</comment>
<accession>A0AAD6B742</accession>
<evidence type="ECO:0000313" key="2">
    <source>
        <dbReference type="EMBL" id="KAJ4939321.1"/>
    </source>
</evidence>
<dbReference type="AlphaFoldDB" id="A0AAD6B742"/>
<dbReference type="EMBL" id="JAPTMU010000008">
    <property type="protein sequence ID" value="KAJ4939321.1"/>
    <property type="molecule type" value="Genomic_DNA"/>
</dbReference>
<sequence length="169" mass="18847">AAGTTVTKKTIGNTLHHNGSNPAAPEGPLLKNNMRGRLKFDNEHLKDSEKAWEKRMWSDETFEIFGINSTCCGTGPLPCIEERVDGAMHRKVLADSLLPSARTLSMGHGGVFQQDNDPEHTTKATKEGLKKKHIQVREGPSQSPDLNPIESLWRELKLRDAQHQPQHLK</sequence>
<dbReference type="InterPro" id="IPR036397">
    <property type="entry name" value="RNaseH_sf"/>
</dbReference>
<feature type="compositionally biased region" description="Polar residues" evidence="1">
    <location>
        <begin position="1"/>
        <end position="21"/>
    </location>
</feature>
<feature type="non-terminal residue" evidence="2">
    <location>
        <position position="169"/>
    </location>
</feature>
<feature type="region of interest" description="Disordered" evidence="1">
    <location>
        <begin position="1"/>
        <end position="29"/>
    </location>
</feature>
<proteinExistence type="predicted"/>
<protein>
    <recommendedName>
        <fullName evidence="4">Tc1-like transposase DDE domain-containing protein</fullName>
    </recommendedName>
</protein>
<keyword evidence="3" id="KW-1185">Reference proteome</keyword>